<reference evidence="3" key="4">
    <citation type="submission" date="2025-09" db="UniProtKB">
        <authorList>
            <consortium name="Ensembl"/>
        </authorList>
    </citation>
    <scope>IDENTIFICATION</scope>
</reference>
<dbReference type="Bgee" id="ENSSSCG00000016646">
    <property type="expression patterns" value="Expressed in granulosa cell and 45 other cell types or tissues"/>
</dbReference>
<dbReference type="InterPro" id="IPR039777">
    <property type="entry name" value="IFRD"/>
</dbReference>
<feature type="compositionally biased region" description="Low complexity" evidence="1">
    <location>
        <begin position="22"/>
        <end position="32"/>
    </location>
</feature>
<reference evidence="3" key="3">
    <citation type="submission" date="2025-08" db="UniProtKB">
        <authorList>
            <consortium name="Ensembl"/>
        </authorList>
    </citation>
    <scope>IDENTIFICATION</scope>
</reference>
<gene>
    <name evidence="3" type="primary">IFRD1</name>
</gene>
<dbReference type="PANTHER" id="PTHR12354:SF6">
    <property type="entry name" value="INTERFERON-RELATED DEVELOPMENTAL REGULATOR 1"/>
    <property type="match status" value="1"/>
</dbReference>
<sequence>MPKNKKRNTPHRGGSGGGGSGAAATTAATAGGQHRNVQPFSDEDASIETMSHCSGYSDPSSFAEDGPEVLDEEGTQEDLEYKLKGLIDLTLDKSAKTRQAALEGIKNALASRMLYEFILERRMTLTDSIERCLKKGNILTFQSQSQNWKMCHPVKCYLFIAPEGCFTHNFVIGREYARLVRIQNQTC</sequence>
<reference evidence="4" key="1">
    <citation type="submission" date="2009-11" db="EMBL/GenBank/DDBJ databases">
        <authorList>
            <consortium name="Porcine genome sequencing project"/>
        </authorList>
    </citation>
    <scope>NUCLEOTIDE SEQUENCE [LARGE SCALE GENOMIC DNA]</scope>
    <source>
        <strain evidence="4">Duroc</strain>
    </source>
</reference>
<dbReference type="Ensembl" id="ENSSSCT00000082148.2">
    <property type="protein sequence ID" value="ENSSSCP00000064860.1"/>
    <property type="gene ID" value="ENSSSCG00000016646.5"/>
</dbReference>
<dbReference type="Proteomes" id="UP000008227">
    <property type="component" value="Chromosome 18"/>
</dbReference>
<proteinExistence type="predicted"/>
<organism evidence="3 4">
    <name type="scientific">Sus scrofa</name>
    <name type="common">Pig</name>
    <dbReference type="NCBI Taxonomy" id="9823"/>
    <lineage>
        <taxon>Eukaryota</taxon>
        <taxon>Metazoa</taxon>
        <taxon>Chordata</taxon>
        <taxon>Craniata</taxon>
        <taxon>Vertebrata</taxon>
        <taxon>Euteleostomi</taxon>
        <taxon>Mammalia</taxon>
        <taxon>Eutheria</taxon>
        <taxon>Laurasiatheria</taxon>
        <taxon>Artiodactyla</taxon>
        <taxon>Suina</taxon>
        <taxon>Suidae</taxon>
        <taxon>Sus</taxon>
    </lineage>
</organism>
<feature type="domain" description="Interferon-related developmental regulator N-terminal" evidence="2">
    <location>
        <begin position="49"/>
        <end position="137"/>
    </location>
</feature>
<dbReference type="GeneTree" id="ENSGT00390000013347"/>
<dbReference type="PANTHER" id="PTHR12354">
    <property type="entry name" value="INTERFERON-RELATED DEVELOPMENTAL REGULATOR"/>
    <property type="match status" value="1"/>
</dbReference>
<name>A0A5G2QLF3_PIG</name>
<evidence type="ECO:0000259" key="2">
    <source>
        <dbReference type="Pfam" id="PF05004"/>
    </source>
</evidence>
<dbReference type="Pfam" id="PF05004">
    <property type="entry name" value="IFRD"/>
    <property type="match status" value="1"/>
</dbReference>
<protein>
    <submittedName>
        <fullName evidence="3">Interferon related developmental regulator 1</fullName>
    </submittedName>
</protein>
<keyword evidence="4" id="KW-1185">Reference proteome</keyword>
<evidence type="ECO:0000256" key="1">
    <source>
        <dbReference type="SAM" id="MobiDB-lite"/>
    </source>
</evidence>
<feature type="compositionally biased region" description="Basic residues" evidence="1">
    <location>
        <begin position="1"/>
        <end position="10"/>
    </location>
</feature>
<feature type="region of interest" description="Disordered" evidence="1">
    <location>
        <begin position="1"/>
        <end position="68"/>
    </location>
</feature>
<dbReference type="ExpressionAtlas" id="A0A5G2QLF3">
    <property type="expression patterns" value="baseline and differential"/>
</dbReference>
<reference evidence="3" key="2">
    <citation type="journal article" date="2020" name="Gigascience">
        <title>An improved pig reference genome sequence to enable pig genetics and genomics research.</title>
        <authorList>
            <person name="Warr A."/>
            <person name="Affara N."/>
            <person name="Aken B."/>
            <person name="Beiki H."/>
            <person name="Bickhart D.M."/>
            <person name="Billis K."/>
            <person name="Chow W."/>
            <person name="Eory L."/>
            <person name="Finlayson H.A."/>
            <person name="Flicek P."/>
            <person name="Giron C.G."/>
            <person name="Griffin D.K."/>
            <person name="Hall R."/>
            <person name="Hannum G."/>
            <person name="Hourlier T."/>
            <person name="Howe K."/>
            <person name="Hume D.A."/>
            <person name="Izuogu O."/>
            <person name="Kim K."/>
            <person name="Koren S."/>
            <person name="Liu H."/>
            <person name="Manchanda N."/>
            <person name="Martin F.J."/>
            <person name="Nonneman D.J."/>
            <person name="O'Connor R.E."/>
            <person name="Phillippy A.M."/>
            <person name="Rohrer G.A."/>
            <person name="Rosen B.D."/>
            <person name="Rund L.A."/>
            <person name="Sargent C.A."/>
            <person name="Schook L.B."/>
            <person name="Schroeder S.G."/>
            <person name="Schwartz A.S."/>
            <person name="Skinner B.M."/>
            <person name="Talbot R."/>
            <person name="Tseng E."/>
            <person name="Tuggle C.K."/>
            <person name="Watson M."/>
            <person name="Smith T.P.L."/>
            <person name="Archibald A.L."/>
        </authorList>
    </citation>
    <scope>NUCLEOTIDE SEQUENCE [LARGE SCALE GENOMIC DNA]</scope>
    <source>
        <strain evidence="3">Duroc</strain>
    </source>
</reference>
<feature type="compositionally biased region" description="Polar residues" evidence="1">
    <location>
        <begin position="48"/>
        <end position="60"/>
    </location>
</feature>
<dbReference type="InterPro" id="IPR007701">
    <property type="entry name" value="Interferon-rel_develop_reg_N"/>
</dbReference>
<accession>A0A5G2QLF3</accession>
<evidence type="ECO:0000313" key="4">
    <source>
        <dbReference type="Proteomes" id="UP000008227"/>
    </source>
</evidence>
<dbReference type="AlphaFoldDB" id="A0A5G2QLF3"/>
<evidence type="ECO:0000313" key="3">
    <source>
        <dbReference type="Ensembl" id="ENSSSCP00000064860.1"/>
    </source>
</evidence>